<dbReference type="NCBIfam" id="NF005545">
    <property type="entry name" value="PRK07208.1-1"/>
    <property type="match status" value="1"/>
</dbReference>
<feature type="transmembrane region" description="Helical" evidence="5">
    <location>
        <begin position="498"/>
        <end position="519"/>
    </location>
</feature>
<dbReference type="RefSeq" id="WP_039715219.1">
    <property type="nucleotide sequence ID" value="NZ_JTJC03000001.1"/>
</dbReference>
<dbReference type="SUPFAM" id="SSF51971">
    <property type="entry name" value="Nucleotide-binding domain"/>
    <property type="match status" value="1"/>
</dbReference>
<dbReference type="Pfam" id="PF04138">
    <property type="entry name" value="GtrA_DPMS_TM"/>
    <property type="match status" value="1"/>
</dbReference>
<dbReference type="EMBL" id="JTJC03000001">
    <property type="protein sequence ID" value="NHC33697.1"/>
    <property type="molecule type" value="Genomic_DNA"/>
</dbReference>
<evidence type="ECO:0000259" key="7">
    <source>
        <dbReference type="Pfam" id="PF04138"/>
    </source>
</evidence>
<dbReference type="PRINTS" id="PR00419">
    <property type="entry name" value="ADXRDTASE"/>
</dbReference>
<dbReference type="NCBIfam" id="NF005548">
    <property type="entry name" value="PRK07208.1-4"/>
    <property type="match status" value="1"/>
</dbReference>
<evidence type="ECO:0000256" key="5">
    <source>
        <dbReference type="SAM" id="Phobius"/>
    </source>
</evidence>
<evidence type="ECO:0000256" key="3">
    <source>
        <dbReference type="ARBA" id="ARBA00022989"/>
    </source>
</evidence>
<dbReference type="Gene3D" id="3.50.50.60">
    <property type="entry name" value="FAD/NAD(P)-binding domain"/>
    <property type="match status" value="1"/>
</dbReference>
<gene>
    <name evidence="8" type="ORF">QH73_0003300</name>
</gene>
<keyword evidence="4 5" id="KW-0472">Membrane</keyword>
<evidence type="ECO:0000256" key="1">
    <source>
        <dbReference type="ARBA" id="ARBA00004141"/>
    </source>
</evidence>
<dbReference type="AlphaFoldDB" id="A0A9X5E230"/>
<sequence>MSKANPIYILGAGPAGLAAAYTLTQKGQPVVVVERDARVGGLAKSIEYQGFILDFGPHRFFTKLAPVLKLWSEVLGKDRVTVNRLTRIYYGGKYFSYPLKAKEALLTMGPIESVKILVSYAQSQLFPNRHPRNFAQWVTSRFGRRLFEIFFQAYTEKLWGIPCTEISADWAAQRIKGLSLLKAARSALLGNDGKVKTLIDRFEFPRLGSGQLYEKIGEYLRQHNQSVLLNTEVVQVHHDNFQVTQITLRNRQTGEESTVDCGGVISSVPISLLVQQINPPAPSEAIAAAKSLKFRNTILVYLIVEGNNLFPDNWLYINEPSVQLGRVTNFANWSPEMLPNQHQTPLCCEYWCNYDEPMWQQPEAELLERAEQELRKIGLLHHEKVSSGFVVRLPRTYPIYAGNYQQALSDIQSYLQQFPNLQLVGRYGAFKYNNQDHSLLMGILAAENVLSPGKHNLWSVNSDSEYQEEASATAKTTTHNTLKKAPRRQKTLKILKEFGGYVFTGGAATVVDVLIFSLLVQSGVWSVSALCISYFMGLTTNFWLSRRFVFGVYWQNWIIQYAVFATVALNSLLANLGLLQLLMDDAGWNATAARLVSAACVALLSFTGHKMYSFASSQQEFVRKPE</sequence>
<feature type="transmembrane region" description="Helical" evidence="5">
    <location>
        <begin position="525"/>
        <end position="544"/>
    </location>
</feature>
<organism evidence="8 9">
    <name type="scientific">Scytonema millei VB511283</name>
    <dbReference type="NCBI Taxonomy" id="1245923"/>
    <lineage>
        <taxon>Bacteria</taxon>
        <taxon>Bacillati</taxon>
        <taxon>Cyanobacteriota</taxon>
        <taxon>Cyanophyceae</taxon>
        <taxon>Nostocales</taxon>
        <taxon>Scytonemataceae</taxon>
        <taxon>Scytonema</taxon>
    </lineage>
</organism>
<dbReference type="GO" id="GO:0050660">
    <property type="term" value="F:flavin adenine dinucleotide binding"/>
    <property type="evidence" value="ECO:0007669"/>
    <property type="project" value="TreeGrafter"/>
</dbReference>
<feature type="transmembrane region" description="Helical" evidence="5">
    <location>
        <begin position="586"/>
        <end position="606"/>
    </location>
</feature>
<dbReference type="GO" id="GO:0008767">
    <property type="term" value="F:UDP-galactopyranose mutase activity"/>
    <property type="evidence" value="ECO:0007669"/>
    <property type="project" value="TreeGrafter"/>
</dbReference>
<feature type="transmembrane region" description="Helical" evidence="5">
    <location>
        <begin position="556"/>
        <end position="574"/>
    </location>
</feature>
<reference evidence="8 9" key="1">
    <citation type="journal article" date="2015" name="Genome Announc.">
        <title>Draft Genome Sequence of the Terrestrial Cyanobacterium Scytonema millei VB511283, Isolated from Eastern India.</title>
        <authorList>
            <person name="Sen D."/>
            <person name="Chandrababunaidu M.M."/>
            <person name="Singh D."/>
            <person name="Sanghi N."/>
            <person name="Ghorai A."/>
            <person name="Mishra G.P."/>
            <person name="Madduluri M."/>
            <person name="Adhikary S.P."/>
            <person name="Tripathy S."/>
        </authorList>
    </citation>
    <scope>NUCLEOTIDE SEQUENCE [LARGE SCALE GENOMIC DNA]</scope>
    <source>
        <strain evidence="8 9">VB511283</strain>
    </source>
</reference>
<keyword evidence="2 5" id="KW-0812">Transmembrane</keyword>
<dbReference type="Proteomes" id="UP000031532">
    <property type="component" value="Unassembled WGS sequence"/>
</dbReference>
<dbReference type="PANTHER" id="PTHR21197">
    <property type="entry name" value="UDP-GALACTOPYRANOSE MUTASE"/>
    <property type="match status" value="1"/>
</dbReference>
<dbReference type="InterPro" id="IPR036188">
    <property type="entry name" value="FAD/NAD-bd_sf"/>
</dbReference>
<evidence type="ECO:0000256" key="4">
    <source>
        <dbReference type="ARBA" id="ARBA00023136"/>
    </source>
</evidence>
<dbReference type="GO" id="GO:0000271">
    <property type="term" value="P:polysaccharide biosynthetic process"/>
    <property type="evidence" value="ECO:0007669"/>
    <property type="project" value="InterPro"/>
</dbReference>
<comment type="subcellular location">
    <subcellularLocation>
        <location evidence="1">Membrane</location>
        <topology evidence="1">Multi-pass membrane protein</topology>
    </subcellularLocation>
</comment>
<dbReference type="GO" id="GO:0005829">
    <property type="term" value="C:cytosol"/>
    <property type="evidence" value="ECO:0007669"/>
    <property type="project" value="TreeGrafter"/>
</dbReference>
<protein>
    <submittedName>
        <fullName evidence="8">NAD(P)-binding protein</fullName>
    </submittedName>
</protein>
<dbReference type="GO" id="GO:0016491">
    <property type="term" value="F:oxidoreductase activity"/>
    <property type="evidence" value="ECO:0007669"/>
    <property type="project" value="InterPro"/>
</dbReference>
<accession>A0A9X5E230</accession>
<dbReference type="Pfam" id="PF01593">
    <property type="entry name" value="Amino_oxidase"/>
    <property type="match status" value="1"/>
</dbReference>
<feature type="domain" description="Amine oxidase" evidence="6">
    <location>
        <begin position="15"/>
        <end position="450"/>
    </location>
</feature>
<evidence type="ECO:0000256" key="2">
    <source>
        <dbReference type="ARBA" id="ARBA00022692"/>
    </source>
</evidence>
<feature type="domain" description="GtrA/DPMS transmembrane" evidence="7">
    <location>
        <begin position="501"/>
        <end position="614"/>
    </location>
</feature>
<dbReference type="InterPro" id="IPR007267">
    <property type="entry name" value="GtrA_DPMS_TM"/>
</dbReference>
<evidence type="ECO:0000313" key="9">
    <source>
        <dbReference type="Proteomes" id="UP000031532"/>
    </source>
</evidence>
<evidence type="ECO:0000313" key="8">
    <source>
        <dbReference type="EMBL" id="NHC33697.1"/>
    </source>
</evidence>
<keyword evidence="3 5" id="KW-1133">Transmembrane helix</keyword>
<keyword evidence="9" id="KW-1185">Reference proteome</keyword>
<dbReference type="OrthoDB" id="9769600at2"/>
<evidence type="ECO:0000259" key="6">
    <source>
        <dbReference type="Pfam" id="PF01593"/>
    </source>
</evidence>
<dbReference type="GO" id="GO:0016020">
    <property type="term" value="C:membrane"/>
    <property type="evidence" value="ECO:0007669"/>
    <property type="project" value="UniProtKB-SubCell"/>
</dbReference>
<dbReference type="PANTHER" id="PTHR21197:SF0">
    <property type="entry name" value="UDP-GALACTOPYRANOSE MUTASE"/>
    <property type="match status" value="1"/>
</dbReference>
<dbReference type="InterPro" id="IPR002937">
    <property type="entry name" value="Amino_oxidase"/>
</dbReference>
<name>A0A9X5E230_9CYAN</name>
<proteinExistence type="predicted"/>
<comment type="caution">
    <text evidence="8">The sequence shown here is derived from an EMBL/GenBank/DDBJ whole genome shotgun (WGS) entry which is preliminary data.</text>
</comment>